<gene>
    <name evidence="2" type="ORF">KOM_12_10</name>
</gene>
<evidence type="ECO:0000256" key="1">
    <source>
        <dbReference type="SAM" id="MobiDB-lite"/>
    </source>
</evidence>
<feature type="region of interest" description="Disordered" evidence="1">
    <location>
        <begin position="88"/>
        <end position="129"/>
    </location>
</feature>
<accession>A0A8F8KP91</accession>
<proteinExistence type="predicted"/>
<feature type="compositionally biased region" description="Low complexity" evidence="1">
    <location>
        <begin position="100"/>
        <end position="115"/>
    </location>
</feature>
<dbReference type="EMBL" id="MZ420154">
    <property type="protein sequence ID" value="QYA18280.1"/>
    <property type="molecule type" value="Genomic_DNA"/>
</dbReference>
<reference evidence="2" key="1">
    <citation type="submission" date="2021-06" db="EMBL/GenBank/DDBJ databases">
        <authorList>
            <person name="Rolland C."/>
        </authorList>
    </citation>
    <scope>NUCLEOTIDE SEQUENCE</scope>
    <source>
        <strain evidence="2">347.936635</strain>
    </source>
</reference>
<sequence>MEKLANIIYDSSVFHITMSNPNGIDLAKVEEIFSHPYNVYGAPYMPPQPYDCGQPGLIADATQQYSVPMLNQETTQYVTIRPKTTSSVTIRPPIDRTRTADTSTSSSQITSRSYSGGSGNTYDHYDDDDDHDHHHHRRRRWWGPNYYYVPNPWVDSYYPTYPYDPAMNNTVREALLYKCMWDGDGNPGLCDHVFATEAFLSTPWYKPWAWDWRYPIRGWW</sequence>
<evidence type="ECO:0000313" key="2">
    <source>
        <dbReference type="EMBL" id="QYA18280.1"/>
    </source>
</evidence>
<organism evidence="2">
    <name type="scientific">Clandestinovirus</name>
    <dbReference type="NCBI Taxonomy" id="2831644"/>
    <lineage>
        <taxon>Viruses</taxon>
    </lineage>
</organism>
<name>A0A8F8KP91_9VIRU</name>
<protein>
    <submittedName>
        <fullName evidence="2">Uncharacterized protein</fullName>
    </submittedName>
</protein>